<keyword evidence="2" id="KW-1185">Reference proteome</keyword>
<reference evidence="1" key="1">
    <citation type="journal article" date="2014" name="Int. J. Syst. Evol. Microbiol.">
        <title>Complete genome sequence of Corynebacterium casei LMG S-19264T (=DSM 44701T), isolated from a smear-ripened cheese.</title>
        <authorList>
            <consortium name="US DOE Joint Genome Institute (JGI-PGF)"/>
            <person name="Walter F."/>
            <person name="Albersmeier A."/>
            <person name="Kalinowski J."/>
            <person name="Ruckert C."/>
        </authorList>
    </citation>
    <scope>NUCLEOTIDE SEQUENCE</scope>
    <source>
        <strain evidence="1">CGMCC 1.15519</strain>
    </source>
</reference>
<name>A0A916ZHD2_9SPHN</name>
<accession>A0A916ZHD2</accession>
<dbReference type="AlphaFoldDB" id="A0A916ZHD2"/>
<gene>
    <name evidence="1" type="ORF">GCM10011529_00280</name>
</gene>
<reference evidence="1" key="2">
    <citation type="submission" date="2020-09" db="EMBL/GenBank/DDBJ databases">
        <authorList>
            <person name="Sun Q."/>
            <person name="Zhou Y."/>
        </authorList>
    </citation>
    <scope>NUCLEOTIDE SEQUENCE</scope>
    <source>
        <strain evidence="1">CGMCC 1.15519</strain>
    </source>
</reference>
<proteinExistence type="predicted"/>
<evidence type="ECO:0000313" key="1">
    <source>
        <dbReference type="EMBL" id="GGD98197.1"/>
    </source>
</evidence>
<evidence type="ECO:0008006" key="3">
    <source>
        <dbReference type="Google" id="ProtNLM"/>
    </source>
</evidence>
<dbReference type="EMBL" id="BMJM01000001">
    <property type="protein sequence ID" value="GGD98197.1"/>
    <property type="molecule type" value="Genomic_DNA"/>
</dbReference>
<dbReference type="Proteomes" id="UP000635071">
    <property type="component" value="Unassembled WGS sequence"/>
</dbReference>
<protein>
    <recommendedName>
        <fullName evidence="3">DUF2141 domain-containing protein</fullName>
    </recommendedName>
</protein>
<evidence type="ECO:0000313" key="2">
    <source>
        <dbReference type="Proteomes" id="UP000635071"/>
    </source>
</evidence>
<organism evidence="1 2">
    <name type="scientific">Sandarakinorhabdus glacialis</name>
    <dbReference type="NCBI Taxonomy" id="1614636"/>
    <lineage>
        <taxon>Bacteria</taxon>
        <taxon>Pseudomonadati</taxon>
        <taxon>Pseudomonadota</taxon>
        <taxon>Alphaproteobacteria</taxon>
        <taxon>Sphingomonadales</taxon>
        <taxon>Sphingosinicellaceae</taxon>
        <taxon>Sandarakinorhabdus</taxon>
    </lineage>
</organism>
<dbReference type="InterPro" id="IPR018673">
    <property type="entry name" value="DUF2141"/>
</dbReference>
<comment type="caution">
    <text evidence="1">The sequence shown here is derived from an EMBL/GenBank/DDBJ whole genome shotgun (WGS) entry which is preliminary data.</text>
</comment>
<dbReference type="Pfam" id="PF09912">
    <property type="entry name" value="DUF2141"/>
    <property type="match status" value="1"/>
</dbReference>
<sequence length="179" mass="19132">MLAAAIAAGPALAKDVPPEVEFGMPSRDLGKAEGRCRPGETGPALMVTVTGLKDRGGLLRLELYPDNEDDFLASDKVLKRAGKMFHRVEQPVPPSGPVELCIRTPGPGNYSLSVLHDRDANRKFGLSTDGVGFGSNPKLSLSKPKAAMARVVSTGGVSEISVRMNYRRGLFSFGPLKKR</sequence>